<reference evidence="3" key="1">
    <citation type="submission" date="2023-09" db="EMBL/GenBank/DDBJ databases">
        <title>Paucibacter sp. APW11 Genome sequencing and assembly.</title>
        <authorList>
            <person name="Kim I."/>
        </authorList>
    </citation>
    <scope>NUCLEOTIDE SEQUENCE</scope>
    <source>
        <strain evidence="3">APW11</strain>
    </source>
</reference>
<feature type="compositionally biased region" description="Pro residues" evidence="1">
    <location>
        <begin position="545"/>
        <end position="554"/>
    </location>
</feature>
<evidence type="ECO:0008006" key="5">
    <source>
        <dbReference type="Google" id="ProtNLM"/>
    </source>
</evidence>
<dbReference type="InterPro" id="IPR046535">
    <property type="entry name" value="DUF6600"/>
</dbReference>
<accession>A0ABU3PFZ8</accession>
<feature type="chain" id="PRO_5046393188" description="FecR protein domain-containing protein" evidence="2">
    <location>
        <begin position="39"/>
        <end position="701"/>
    </location>
</feature>
<name>A0ABU3PFZ8_9BURK</name>
<gene>
    <name evidence="3" type="ORF">RQP53_19745</name>
</gene>
<evidence type="ECO:0000256" key="2">
    <source>
        <dbReference type="SAM" id="SignalP"/>
    </source>
</evidence>
<evidence type="ECO:0000313" key="3">
    <source>
        <dbReference type="EMBL" id="MDT9001519.1"/>
    </source>
</evidence>
<feature type="compositionally biased region" description="Basic and acidic residues" evidence="1">
    <location>
        <begin position="488"/>
        <end position="500"/>
    </location>
</feature>
<comment type="caution">
    <text evidence="3">The sequence shown here is derived from an EMBL/GenBank/DDBJ whole genome shotgun (WGS) entry which is preliminary data.</text>
</comment>
<dbReference type="RefSeq" id="WP_315652400.1">
    <property type="nucleotide sequence ID" value="NZ_JAVXZY010000009.1"/>
</dbReference>
<feature type="region of interest" description="Disordered" evidence="1">
    <location>
        <begin position="423"/>
        <end position="701"/>
    </location>
</feature>
<proteinExistence type="predicted"/>
<keyword evidence="2" id="KW-0732">Signal</keyword>
<evidence type="ECO:0000256" key="1">
    <source>
        <dbReference type="SAM" id="MobiDB-lite"/>
    </source>
</evidence>
<sequence>MDDGNRSTRLSRNPAHRSTGLRLAMALLLSVFLSSAWADPPARAGRVAELSGEAWVFDAENKAWQPLALNQTIAEGDRLRSEPGARLALRIGSISLWLDGRGDLEFSRLDDEGVELLLERGALGLRLRKAELARELSVRTREGRFAFEQAGLYRIDQLDRGTRAVNWDGRLRFDSRTEQAAPVWLAEREQVEFWWANGPRTERQSLTPDAFGDWLLAQNPADTEVQAYRYVSPEMTGAEELDRYGRWETVADYGTVWVPQQVAVDWAPYRHGRWVWTRHWGWSWVDESPWGFAPFHYGRWVHHVGRWCWVPGRYVARPVYSPALVAWVGGPVVSVGVSIGRRPPPPRYGWYPLAPREVYVPTYRHSPAYGQRINHDSPALTVQRPGQLPVLPPHRNRDVVGAISVLPVQGSGRPVAFTDRDTVLKPITQAPQRSELPLQTVPTRAQPPADAPQRAWNRGAEDRPRQPGQPAFNASGDSQAPAGLPTRTSRDGRDGRDGERAPLPPALPGHGAPLGTPPGGTGVVLPSLPTVPAPQHVPTPTVAAPVPPAWPATPPQESSPQRRLPERGSPTLVTPQPSPMSLPAPQSQPQPAPVAPVQQLPERRWERPAERSFERVPERAMERQLERPVERPVERHIERPVERPIERTVERAPERAVPERSQQRAPELPLRQSAPPQRSEEPRAAPGRGKDRDDNRRQTDR</sequence>
<organism evidence="3 4">
    <name type="scientific">Roseateles aquae</name>
    <dbReference type="NCBI Taxonomy" id="3077235"/>
    <lineage>
        <taxon>Bacteria</taxon>
        <taxon>Pseudomonadati</taxon>
        <taxon>Pseudomonadota</taxon>
        <taxon>Betaproteobacteria</taxon>
        <taxon>Burkholderiales</taxon>
        <taxon>Sphaerotilaceae</taxon>
        <taxon>Roseateles</taxon>
    </lineage>
</organism>
<protein>
    <recommendedName>
        <fullName evidence="5">FecR protein domain-containing protein</fullName>
    </recommendedName>
</protein>
<feature type="compositionally biased region" description="Basic and acidic residues" evidence="1">
    <location>
        <begin position="601"/>
        <end position="662"/>
    </location>
</feature>
<dbReference type="Pfam" id="PF20245">
    <property type="entry name" value="DUF6600"/>
    <property type="match status" value="1"/>
</dbReference>
<evidence type="ECO:0000313" key="4">
    <source>
        <dbReference type="Proteomes" id="UP001246372"/>
    </source>
</evidence>
<feature type="compositionally biased region" description="Pro residues" evidence="1">
    <location>
        <begin position="576"/>
        <end position="594"/>
    </location>
</feature>
<dbReference type="EMBL" id="JAVXZY010000009">
    <property type="protein sequence ID" value="MDT9001519.1"/>
    <property type="molecule type" value="Genomic_DNA"/>
</dbReference>
<keyword evidence="4" id="KW-1185">Reference proteome</keyword>
<feature type="signal peptide" evidence="2">
    <location>
        <begin position="1"/>
        <end position="38"/>
    </location>
</feature>
<feature type="compositionally biased region" description="Basic and acidic residues" evidence="1">
    <location>
        <begin position="678"/>
        <end position="701"/>
    </location>
</feature>
<feature type="compositionally biased region" description="Low complexity" evidence="1">
    <location>
        <begin position="442"/>
        <end position="455"/>
    </location>
</feature>
<dbReference type="Proteomes" id="UP001246372">
    <property type="component" value="Unassembled WGS sequence"/>
</dbReference>